<accession>A0AAD7NPZ7</accession>
<feature type="compositionally biased region" description="Gly residues" evidence="1">
    <location>
        <begin position="165"/>
        <end position="181"/>
    </location>
</feature>
<evidence type="ECO:0000313" key="2">
    <source>
        <dbReference type="EMBL" id="KAJ7770874.1"/>
    </source>
</evidence>
<dbReference type="EMBL" id="JARJLG010000023">
    <property type="protein sequence ID" value="KAJ7770874.1"/>
    <property type="molecule type" value="Genomic_DNA"/>
</dbReference>
<feature type="region of interest" description="Disordered" evidence="1">
    <location>
        <begin position="138"/>
        <end position="244"/>
    </location>
</feature>
<dbReference type="Proteomes" id="UP001215280">
    <property type="component" value="Unassembled WGS sequence"/>
</dbReference>
<proteinExistence type="predicted"/>
<keyword evidence="3" id="KW-1185">Reference proteome</keyword>
<organism evidence="2 3">
    <name type="scientific">Mycena maculata</name>
    <dbReference type="NCBI Taxonomy" id="230809"/>
    <lineage>
        <taxon>Eukaryota</taxon>
        <taxon>Fungi</taxon>
        <taxon>Dikarya</taxon>
        <taxon>Basidiomycota</taxon>
        <taxon>Agaricomycotina</taxon>
        <taxon>Agaricomycetes</taxon>
        <taxon>Agaricomycetidae</taxon>
        <taxon>Agaricales</taxon>
        <taxon>Marasmiineae</taxon>
        <taxon>Mycenaceae</taxon>
        <taxon>Mycena</taxon>
    </lineage>
</organism>
<evidence type="ECO:0000313" key="3">
    <source>
        <dbReference type="Proteomes" id="UP001215280"/>
    </source>
</evidence>
<feature type="compositionally biased region" description="Basic and acidic residues" evidence="1">
    <location>
        <begin position="182"/>
        <end position="195"/>
    </location>
</feature>
<feature type="compositionally biased region" description="Basic and acidic residues" evidence="1">
    <location>
        <begin position="209"/>
        <end position="220"/>
    </location>
</feature>
<feature type="compositionally biased region" description="Basic residues" evidence="1">
    <location>
        <begin position="146"/>
        <end position="163"/>
    </location>
</feature>
<reference evidence="2" key="1">
    <citation type="submission" date="2023-03" db="EMBL/GenBank/DDBJ databases">
        <title>Massive genome expansion in bonnet fungi (Mycena s.s.) driven by repeated elements and novel gene families across ecological guilds.</title>
        <authorList>
            <consortium name="Lawrence Berkeley National Laboratory"/>
            <person name="Harder C.B."/>
            <person name="Miyauchi S."/>
            <person name="Viragh M."/>
            <person name="Kuo A."/>
            <person name="Thoen E."/>
            <person name="Andreopoulos B."/>
            <person name="Lu D."/>
            <person name="Skrede I."/>
            <person name="Drula E."/>
            <person name="Henrissat B."/>
            <person name="Morin E."/>
            <person name="Kohler A."/>
            <person name="Barry K."/>
            <person name="LaButti K."/>
            <person name="Morin E."/>
            <person name="Salamov A."/>
            <person name="Lipzen A."/>
            <person name="Mereny Z."/>
            <person name="Hegedus B."/>
            <person name="Baldrian P."/>
            <person name="Stursova M."/>
            <person name="Weitz H."/>
            <person name="Taylor A."/>
            <person name="Grigoriev I.V."/>
            <person name="Nagy L.G."/>
            <person name="Martin F."/>
            <person name="Kauserud H."/>
        </authorList>
    </citation>
    <scope>NUCLEOTIDE SEQUENCE</scope>
    <source>
        <strain evidence="2">CBHHK188m</strain>
    </source>
</reference>
<dbReference type="AlphaFoldDB" id="A0AAD7NPZ7"/>
<name>A0AAD7NPZ7_9AGAR</name>
<protein>
    <submittedName>
        <fullName evidence="2">Uncharacterized protein</fullName>
    </submittedName>
</protein>
<evidence type="ECO:0000256" key="1">
    <source>
        <dbReference type="SAM" id="MobiDB-lite"/>
    </source>
</evidence>
<comment type="caution">
    <text evidence="2">The sequence shown here is derived from an EMBL/GenBank/DDBJ whole genome shotgun (WGS) entry which is preliminary data.</text>
</comment>
<gene>
    <name evidence="2" type="ORF">DFH07DRAFT_768609</name>
</gene>
<sequence>MSSHPSFSAQDMLNCQAYDASVKAWVNQAGGFPGDPPAGYDHFRQIHPTAALVSDFPRVLREYHRHMSGINASSGVPGGEVRLPPGAFNALLGMPIKIMQELNANKPKAYHKGAAFGSPARFGGQLMAHHQVGGLMGRSGGPKIKGWQRNRGRKVTGKTRRNNRNGGGGHGKKAVGGTGGAKGDKVVAKREREETPLPLDLEDMTLVEEDVHMGEYKGYEGDDEDDGAAGAAVAWPEEEPIAPA</sequence>